<dbReference type="SUPFAM" id="SSF56601">
    <property type="entry name" value="beta-lactamase/transpeptidase-like"/>
    <property type="match status" value="1"/>
</dbReference>
<name>A0A1I1IKQ0_9ACTN</name>
<dbReference type="Gene3D" id="3.40.710.10">
    <property type="entry name" value="DD-peptidase/beta-lactamase superfamily"/>
    <property type="match status" value="1"/>
</dbReference>
<dbReference type="AlphaFoldDB" id="A0A1I1IKQ0"/>
<reference evidence="2 3" key="1">
    <citation type="submission" date="2016-10" db="EMBL/GenBank/DDBJ databases">
        <authorList>
            <person name="de Groot N.N."/>
        </authorList>
    </citation>
    <scope>NUCLEOTIDE SEQUENCE [LARGE SCALE GENOMIC DNA]</scope>
    <source>
        <strain evidence="2 3">CGMCC 4.5739</strain>
    </source>
</reference>
<sequence>MSAAPPGEALRPLLATAGAAPGRTVAVAAVHHGRRFTACAGPAGRRTRFEAGSLTKTYTALLLAVLAAEGRVRLTDPLARHLPGVPETSPPVTLLHLATHTSGLPRLPPGLPRRAAPLWFSNPYARFSAGDLERALARVRPRHRPGTRVHYSNFGVALLGRALAQVTGRPYEEALHRRVLGPLGLTGSDCSPDRPQITGHWHGRPRPRWLIPGLPAAGALRLTAADALRSLTLLLDPALAPGAVLRTALAEVQRPRLVLPRGGHQLCLVWNRRPGPPPHLHHSGATRGCTAFLAFSPERGTGLAAFTNTSPGPAARFLRTAYGAFLALARGGP</sequence>
<proteinExistence type="predicted"/>
<evidence type="ECO:0000313" key="2">
    <source>
        <dbReference type="EMBL" id="SFC36807.1"/>
    </source>
</evidence>
<evidence type="ECO:0000313" key="3">
    <source>
        <dbReference type="Proteomes" id="UP000199207"/>
    </source>
</evidence>
<dbReference type="STRING" id="910347.SAMN05421773_10396"/>
<accession>A0A1I1IKQ0</accession>
<dbReference type="RefSeq" id="WP_093837949.1">
    <property type="nucleotide sequence ID" value="NZ_FOLM01000003.1"/>
</dbReference>
<dbReference type="InterPro" id="IPR050491">
    <property type="entry name" value="AmpC-like"/>
</dbReference>
<dbReference type="Proteomes" id="UP000199207">
    <property type="component" value="Unassembled WGS sequence"/>
</dbReference>
<dbReference type="InterPro" id="IPR012338">
    <property type="entry name" value="Beta-lactam/transpept-like"/>
</dbReference>
<keyword evidence="3" id="KW-1185">Reference proteome</keyword>
<dbReference type="EMBL" id="FOLM01000003">
    <property type="protein sequence ID" value="SFC36807.1"/>
    <property type="molecule type" value="Genomic_DNA"/>
</dbReference>
<dbReference type="OrthoDB" id="3171327at2"/>
<gene>
    <name evidence="2" type="ORF">SAMN05421773_10396</name>
</gene>
<organism evidence="2 3">
    <name type="scientific">Streptomyces aidingensis</name>
    <dbReference type="NCBI Taxonomy" id="910347"/>
    <lineage>
        <taxon>Bacteria</taxon>
        <taxon>Bacillati</taxon>
        <taxon>Actinomycetota</taxon>
        <taxon>Actinomycetes</taxon>
        <taxon>Kitasatosporales</taxon>
        <taxon>Streptomycetaceae</taxon>
        <taxon>Streptomyces</taxon>
    </lineage>
</organism>
<dbReference type="InterPro" id="IPR001466">
    <property type="entry name" value="Beta-lactam-related"/>
</dbReference>
<protein>
    <submittedName>
        <fullName evidence="2">CubicO group peptidase, beta-lactamase class C family</fullName>
    </submittedName>
</protein>
<evidence type="ECO:0000259" key="1">
    <source>
        <dbReference type="Pfam" id="PF00144"/>
    </source>
</evidence>
<dbReference type="Pfam" id="PF00144">
    <property type="entry name" value="Beta-lactamase"/>
    <property type="match status" value="1"/>
</dbReference>
<dbReference type="PANTHER" id="PTHR46825">
    <property type="entry name" value="D-ALANYL-D-ALANINE-CARBOXYPEPTIDASE/ENDOPEPTIDASE AMPH"/>
    <property type="match status" value="1"/>
</dbReference>
<feature type="domain" description="Beta-lactamase-related" evidence="1">
    <location>
        <begin position="24"/>
        <end position="322"/>
    </location>
</feature>
<dbReference type="PANTHER" id="PTHR46825:SF7">
    <property type="entry name" value="D-ALANYL-D-ALANINE CARBOXYPEPTIDASE"/>
    <property type="match status" value="1"/>
</dbReference>